<dbReference type="Ensembl" id="ENSLLTT00000001419.1">
    <property type="protein sequence ID" value="ENSLLTP00000001366.1"/>
    <property type="gene ID" value="ENSLLTG00000001061.1"/>
</dbReference>
<accession>A0A8C5WNH6</accession>
<dbReference type="Proteomes" id="UP000694406">
    <property type="component" value="Unplaced"/>
</dbReference>
<name>A0A8C5WNH6_LATLA</name>
<reference evidence="1" key="2">
    <citation type="submission" date="2025-09" db="UniProtKB">
        <authorList>
            <consortium name="Ensembl"/>
        </authorList>
    </citation>
    <scope>IDENTIFICATION</scope>
</reference>
<protein>
    <submittedName>
        <fullName evidence="1">Uncharacterized protein</fullName>
    </submittedName>
</protein>
<proteinExistence type="predicted"/>
<evidence type="ECO:0000313" key="1">
    <source>
        <dbReference type="Ensembl" id="ENSLLTP00000001366.1"/>
    </source>
</evidence>
<keyword evidence="2" id="KW-1185">Reference proteome</keyword>
<dbReference type="GeneTree" id="ENSGT01130000278603"/>
<dbReference type="AlphaFoldDB" id="A0A8C5WNH6"/>
<evidence type="ECO:0000313" key="2">
    <source>
        <dbReference type="Proteomes" id="UP000694406"/>
    </source>
</evidence>
<organism evidence="1 2">
    <name type="scientific">Laticauda laticaudata</name>
    <name type="common">Blue-ringed sea krait</name>
    <name type="synonym">Blue-lipped sea krait</name>
    <dbReference type="NCBI Taxonomy" id="8630"/>
    <lineage>
        <taxon>Eukaryota</taxon>
        <taxon>Metazoa</taxon>
        <taxon>Chordata</taxon>
        <taxon>Craniata</taxon>
        <taxon>Vertebrata</taxon>
        <taxon>Euteleostomi</taxon>
        <taxon>Lepidosauria</taxon>
        <taxon>Squamata</taxon>
        <taxon>Bifurcata</taxon>
        <taxon>Unidentata</taxon>
        <taxon>Episquamata</taxon>
        <taxon>Toxicofera</taxon>
        <taxon>Serpentes</taxon>
        <taxon>Colubroidea</taxon>
        <taxon>Elapidae</taxon>
        <taxon>Laticaudinae</taxon>
        <taxon>Laticauda</taxon>
    </lineage>
</organism>
<reference evidence="1" key="1">
    <citation type="submission" date="2025-08" db="UniProtKB">
        <authorList>
            <consortium name="Ensembl"/>
        </authorList>
    </citation>
    <scope>IDENTIFICATION</scope>
</reference>
<sequence>MDNVPPLPFFKGTHRSLLQHHSLKASILWCSAFLMVQLSQPYIATGKTIVLMIHTFVGKGMSLLLSRLSRFDIAFLPRSKCLLMCWLQSPTVVILEPRKIKSVTPSISSPSICQELRGPEGFLNVEFQANFCTLLLLLHQEFPIARAK</sequence>